<dbReference type="PANTHER" id="PTHR19308">
    <property type="entry name" value="PHOSPHATIDYLCHOLINE TRANSFER PROTEIN"/>
    <property type="match status" value="1"/>
</dbReference>
<accession>A0ABQ9EPP9</accession>
<evidence type="ECO:0000313" key="2">
    <source>
        <dbReference type="EMBL" id="KAJ8307208.1"/>
    </source>
</evidence>
<dbReference type="InterPro" id="IPR002913">
    <property type="entry name" value="START_lipid-bd_dom"/>
</dbReference>
<dbReference type="Proteomes" id="UP001217089">
    <property type="component" value="Unassembled WGS sequence"/>
</dbReference>
<dbReference type="SUPFAM" id="SSF55961">
    <property type="entry name" value="Bet v1-like"/>
    <property type="match status" value="1"/>
</dbReference>
<gene>
    <name evidence="2" type="ORF">KUTeg_015292</name>
</gene>
<dbReference type="InterPro" id="IPR023393">
    <property type="entry name" value="START-like_dom_sf"/>
</dbReference>
<dbReference type="PROSITE" id="PS50848">
    <property type="entry name" value="START"/>
    <property type="match status" value="1"/>
</dbReference>
<dbReference type="EMBL" id="JARBDR010000793">
    <property type="protein sequence ID" value="KAJ8307208.1"/>
    <property type="molecule type" value="Genomic_DNA"/>
</dbReference>
<comment type="caution">
    <text evidence="2">The sequence shown here is derived from an EMBL/GenBank/DDBJ whole genome shotgun (WGS) entry which is preliminary data.</text>
</comment>
<evidence type="ECO:0000259" key="1">
    <source>
        <dbReference type="PROSITE" id="PS50848"/>
    </source>
</evidence>
<proteinExistence type="predicted"/>
<organism evidence="2 3">
    <name type="scientific">Tegillarca granosa</name>
    <name type="common">Malaysian cockle</name>
    <name type="synonym">Anadara granosa</name>
    <dbReference type="NCBI Taxonomy" id="220873"/>
    <lineage>
        <taxon>Eukaryota</taxon>
        <taxon>Metazoa</taxon>
        <taxon>Spiralia</taxon>
        <taxon>Lophotrochozoa</taxon>
        <taxon>Mollusca</taxon>
        <taxon>Bivalvia</taxon>
        <taxon>Autobranchia</taxon>
        <taxon>Pteriomorphia</taxon>
        <taxon>Arcoida</taxon>
        <taxon>Arcoidea</taxon>
        <taxon>Arcidae</taxon>
        <taxon>Tegillarca</taxon>
    </lineage>
</organism>
<dbReference type="InterPro" id="IPR051213">
    <property type="entry name" value="START_lipid_transfer"/>
</dbReference>
<reference evidence="2 3" key="1">
    <citation type="submission" date="2022-12" db="EMBL/GenBank/DDBJ databases">
        <title>Chromosome-level genome of Tegillarca granosa.</title>
        <authorList>
            <person name="Kim J."/>
        </authorList>
    </citation>
    <scope>NUCLEOTIDE SEQUENCE [LARGE SCALE GENOMIC DNA]</scope>
    <source>
        <strain evidence="2">Teg-2019</strain>
        <tissue evidence="2">Adductor muscle</tissue>
    </source>
</reference>
<keyword evidence="3" id="KW-1185">Reference proteome</keyword>
<feature type="domain" description="START" evidence="1">
    <location>
        <begin position="48"/>
        <end position="172"/>
    </location>
</feature>
<sequence length="232" mass="27083">MLCFTDSDFQTACKELEEPQIDGYEFFTQSHDVTIYRLYNEESGLYQYKVYGTLSDVLPDICAQVYMDLDYRKQWDSYVKDLYETTADGNKVIYWNVAYPFPMSNRDYVYARELREIDIDGKKIWTVLAKSVDCPSIPENRGVIRVDDYLQSCALTSDGKQGSKDWSSIIPYADAGCMSGNNNNNNKNVRHKLTIISHIYLKFITFFNDIFKPGDYFLYNDRNIRMLKSTND</sequence>
<dbReference type="Gene3D" id="3.30.530.20">
    <property type="match status" value="1"/>
</dbReference>
<dbReference type="Pfam" id="PF01852">
    <property type="entry name" value="START"/>
    <property type="match status" value="1"/>
</dbReference>
<protein>
    <recommendedName>
        <fullName evidence="1">START domain-containing protein</fullName>
    </recommendedName>
</protein>
<evidence type="ECO:0000313" key="3">
    <source>
        <dbReference type="Proteomes" id="UP001217089"/>
    </source>
</evidence>
<name>A0ABQ9EPP9_TEGGR</name>
<dbReference type="SMART" id="SM00234">
    <property type="entry name" value="START"/>
    <property type="match status" value="1"/>
</dbReference>
<dbReference type="PANTHER" id="PTHR19308:SF39">
    <property type="entry name" value="PHOSPHATIDYLCHOLINE TRANSFER PROTEIN"/>
    <property type="match status" value="1"/>
</dbReference>